<evidence type="ECO:0000256" key="11">
    <source>
        <dbReference type="ARBA" id="ARBA00033245"/>
    </source>
</evidence>
<gene>
    <name evidence="13" type="primary">yidC</name>
    <name evidence="17" type="ORF">SAMN05216480_103222</name>
</gene>
<keyword evidence="18" id="KW-1185">Reference proteome</keyword>
<dbReference type="RefSeq" id="WP_093024426.1">
    <property type="nucleotide sequence ID" value="NZ_FPBK01000003.1"/>
</dbReference>
<comment type="similarity">
    <text evidence="2 13">Belongs to the OXA1/ALB3/YidC family. Type 1 subfamily.</text>
</comment>
<dbReference type="CDD" id="cd19961">
    <property type="entry name" value="EcYidC-like_peri"/>
    <property type="match status" value="1"/>
</dbReference>
<keyword evidence="8 13" id="KW-1133">Transmembrane helix</keyword>
<evidence type="ECO:0000256" key="9">
    <source>
        <dbReference type="ARBA" id="ARBA00023136"/>
    </source>
</evidence>
<feature type="transmembrane region" description="Helical" evidence="13">
    <location>
        <begin position="538"/>
        <end position="555"/>
    </location>
</feature>
<sequence>MEEQKKLDKNSIIGFILIFGIIIWMLWMNKPGPDEIDGEKGQQEQLVDENAATKEVEKPEEETTLNLADSTTMAAYQSKLGVFAYSATLPSAKEDFTVIENQKLYLKISNKGGQIVEARLKEFHTFDSVPVYLIKEGNANFGIDFTTSDNRTLNTKDLYFEPSKTQNGEANVVSMKLKSDANKYLEFRYELKPNDYMVSFTVRSQGLNGAIISSSPINLDWSLKGLRHAKSVTYENRYTRLTYEHEDDEISKLSPSGDDEETVNNVDWLSFRQHFFSSILVTDTPFEKANISSVNLAKEEGDDVKFTKSYAATMPLKMQGGELNYNMHMYYGPTDYKVLKEYSDFGIDESMPLGWGIFGWLNKWLFIPVFNFLMSFLPAGFAIIALTILVKLVLSPVQYKQYMNQAKMKVLRPEMNEINEKYADQPMKKQQETMALYRKAGVNPMSGCLPAFLQMPVFYALFTFFPTAFVLRQKSFLWADDLSSYDMILKLPFDVPFYGSHVSLFPILASIAIFIYMQMTSAQSMQQQQQPGMPNMKFILYLSPLMMLVFFNKYASGLSLYYFVSNTITIFIMLAIKKFIVDDEKIHAKIQENKKKPKKESKFQQRLKNMMEEAQQQQSKRK</sequence>
<dbReference type="NCBIfam" id="TIGR03592">
    <property type="entry name" value="yidC_oxa1_cterm"/>
    <property type="match status" value="1"/>
</dbReference>
<feature type="domain" description="Membrane insertase YidC/Oxa/ALB C-terminal" evidence="15">
    <location>
        <begin position="380"/>
        <end position="578"/>
    </location>
</feature>
<keyword evidence="6 13" id="KW-0812">Transmembrane</keyword>
<keyword evidence="4 13" id="KW-0813">Transport</keyword>
<proteinExistence type="inferred from homology"/>
<name>A0A1I7G619_9FLAO</name>
<dbReference type="NCBIfam" id="TIGR03593">
    <property type="entry name" value="yidC_nterm"/>
    <property type="match status" value="1"/>
</dbReference>
<dbReference type="PANTHER" id="PTHR12428:SF65">
    <property type="entry name" value="CYTOCHROME C OXIDASE ASSEMBLY PROTEIN COX18, MITOCHONDRIAL"/>
    <property type="match status" value="1"/>
</dbReference>
<dbReference type="EMBL" id="FPBK01000003">
    <property type="protein sequence ID" value="SFU43912.1"/>
    <property type="molecule type" value="Genomic_DNA"/>
</dbReference>
<feature type="domain" description="Membrane insertase YidC N-terminal" evidence="16">
    <location>
        <begin position="98"/>
        <end position="366"/>
    </location>
</feature>
<dbReference type="InterPro" id="IPR028055">
    <property type="entry name" value="YidC/Oxa/ALB_C"/>
</dbReference>
<evidence type="ECO:0000313" key="17">
    <source>
        <dbReference type="EMBL" id="SFU43912.1"/>
    </source>
</evidence>
<dbReference type="InterPro" id="IPR028053">
    <property type="entry name" value="Membr_insert_YidC_N"/>
</dbReference>
<dbReference type="HAMAP" id="MF_01810">
    <property type="entry name" value="YidC_type1"/>
    <property type="match status" value="1"/>
</dbReference>
<dbReference type="Pfam" id="PF14849">
    <property type="entry name" value="YidC_periplas"/>
    <property type="match status" value="1"/>
</dbReference>
<organism evidence="17 18">
    <name type="scientific">Pustulibacterium marinum</name>
    <dbReference type="NCBI Taxonomy" id="1224947"/>
    <lineage>
        <taxon>Bacteria</taxon>
        <taxon>Pseudomonadati</taxon>
        <taxon>Bacteroidota</taxon>
        <taxon>Flavobacteriia</taxon>
        <taxon>Flavobacteriales</taxon>
        <taxon>Flavobacteriaceae</taxon>
        <taxon>Pustulibacterium</taxon>
    </lineage>
</organism>
<feature type="region of interest" description="Disordered" evidence="14">
    <location>
        <begin position="591"/>
        <end position="622"/>
    </location>
</feature>
<dbReference type="Proteomes" id="UP000199138">
    <property type="component" value="Unassembled WGS sequence"/>
</dbReference>
<dbReference type="PRINTS" id="PR00701">
    <property type="entry name" value="60KDINNERMP"/>
</dbReference>
<dbReference type="Gene3D" id="2.70.98.90">
    <property type="match status" value="1"/>
</dbReference>
<protein>
    <recommendedName>
        <fullName evidence="3 13">Membrane protein insertase YidC</fullName>
    </recommendedName>
    <alternativeName>
        <fullName evidence="12 13">Foldase YidC</fullName>
    </alternativeName>
    <alternativeName>
        <fullName evidence="11 13">Membrane integrase YidC</fullName>
    </alternativeName>
    <alternativeName>
        <fullName evidence="13">Membrane protein YidC</fullName>
    </alternativeName>
</protein>
<feature type="transmembrane region" description="Helical" evidence="13">
    <location>
        <begin position="448"/>
        <end position="471"/>
    </location>
</feature>
<dbReference type="InterPro" id="IPR019998">
    <property type="entry name" value="Membr_insert_YidC"/>
</dbReference>
<evidence type="ECO:0000256" key="14">
    <source>
        <dbReference type="SAM" id="MobiDB-lite"/>
    </source>
</evidence>
<evidence type="ECO:0000313" key="18">
    <source>
        <dbReference type="Proteomes" id="UP000199138"/>
    </source>
</evidence>
<evidence type="ECO:0000256" key="12">
    <source>
        <dbReference type="ARBA" id="ARBA00033342"/>
    </source>
</evidence>
<evidence type="ECO:0000256" key="10">
    <source>
        <dbReference type="ARBA" id="ARBA00023186"/>
    </source>
</evidence>
<evidence type="ECO:0000256" key="13">
    <source>
        <dbReference type="HAMAP-Rule" id="MF_01810"/>
    </source>
</evidence>
<feature type="transmembrane region" description="Helical" evidence="13">
    <location>
        <begin position="561"/>
        <end position="580"/>
    </location>
</feature>
<dbReference type="GO" id="GO:0051205">
    <property type="term" value="P:protein insertion into membrane"/>
    <property type="evidence" value="ECO:0007669"/>
    <property type="project" value="TreeGrafter"/>
</dbReference>
<keyword evidence="9 13" id="KW-0472">Membrane</keyword>
<keyword evidence="10 13" id="KW-0143">Chaperone</keyword>
<evidence type="ECO:0000259" key="15">
    <source>
        <dbReference type="Pfam" id="PF02096"/>
    </source>
</evidence>
<evidence type="ECO:0000256" key="6">
    <source>
        <dbReference type="ARBA" id="ARBA00022692"/>
    </source>
</evidence>
<dbReference type="CDD" id="cd20070">
    <property type="entry name" value="5TM_YidC_Alb3"/>
    <property type="match status" value="1"/>
</dbReference>
<evidence type="ECO:0000256" key="7">
    <source>
        <dbReference type="ARBA" id="ARBA00022927"/>
    </source>
</evidence>
<keyword evidence="5 13" id="KW-1003">Cell membrane</keyword>
<dbReference type="GO" id="GO:0005886">
    <property type="term" value="C:plasma membrane"/>
    <property type="evidence" value="ECO:0007669"/>
    <property type="project" value="UniProtKB-SubCell"/>
</dbReference>
<evidence type="ECO:0000256" key="8">
    <source>
        <dbReference type="ARBA" id="ARBA00022989"/>
    </source>
</evidence>
<accession>A0A1I7G619</accession>
<reference evidence="17 18" key="1">
    <citation type="submission" date="2016-10" db="EMBL/GenBank/DDBJ databases">
        <authorList>
            <person name="de Groot N.N."/>
        </authorList>
    </citation>
    <scope>NUCLEOTIDE SEQUENCE [LARGE SCALE GENOMIC DNA]</scope>
    <source>
        <strain evidence="17 18">CGMCC 1.12333</strain>
    </source>
</reference>
<dbReference type="STRING" id="1224947.SAMN05216480_103222"/>
<evidence type="ECO:0000256" key="1">
    <source>
        <dbReference type="ARBA" id="ARBA00004429"/>
    </source>
</evidence>
<dbReference type="InterPro" id="IPR001708">
    <property type="entry name" value="YidC/ALB3/OXA1/COX18"/>
</dbReference>
<dbReference type="NCBIfam" id="NF002359">
    <property type="entry name" value="PRK01318.2-6"/>
    <property type="match status" value="1"/>
</dbReference>
<dbReference type="PANTHER" id="PTHR12428">
    <property type="entry name" value="OXA1"/>
    <property type="match status" value="1"/>
</dbReference>
<dbReference type="GO" id="GO:0015031">
    <property type="term" value="P:protein transport"/>
    <property type="evidence" value="ECO:0007669"/>
    <property type="project" value="UniProtKB-KW"/>
</dbReference>
<comment type="subcellular location">
    <subcellularLocation>
        <location evidence="1">Cell inner membrane</location>
        <topology evidence="1">Multi-pass membrane protein</topology>
    </subcellularLocation>
    <subcellularLocation>
        <location evidence="13">Cell membrane</location>
        <topology evidence="13">Multi-pass membrane protein</topology>
    </subcellularLocation>
</comment>
<dbReference type="OrthoDB" id="9780552at2"/>
<evidence type="ECO:0000256" key="3">
    <source>
        <dbReference type="ARBA" id="ARBA00015325"/>
    </source>
</evidence>
<dbReference type="InterPro" id="IPR038221">
    <property type="entry name" value="YidC_periplasmic_sf"/>
</dbReference>
<dbReference type="InterPro" id="IPR047196">
    <property type="entry name" value="YidC_ALB_C"/>
</dbReference>
<dbReference type="GO" id="GO:0032977">
    <property type="term" value="F:membrane insertase activity"/>
    <property type="evidence" value="ECO:0007669"/>
    <property type="project" value="InterPro"/>
</dbReference>
<feature type="transmembrane region" description="Helical" evidence="13">
    <location>
        <begin position="497"/>
        <end position="517"/>
    </location>
</feature>
<dbReference type="Pfam" id="PF02096">
    <property type="entry name" value="60KD_IMP"/>
    <property type="match status" value="1"/>
</dbReference>
<evidence type="ECO:0000256" key="4">
    <source>
        <dbReference type="ARBA" id="ARBA00022448"/>
    </source>
</evidence>
<evidence type="ECO:0000259" key="16">
    <source>
        <dbReference type="Pfam" id="PF14849"/>
    </source>
</evidence>
<feature type="transmembrane region" description="Helical" evidence="13">
    <location>
        <begin position="12"/>
        <end position="28"/>
    </location>
</feature>
<comment type="function">
    <text evidence="13">Required for the insertion and/or proper folding and/or complex formation of integral membrane proteins into the membrane. Involved in integration of membrane proteins that insert both dependently and independently of the Sec translocase complex, as well as at least some lipoproteins. Aids folding of multispanning membrane proteins.</text>
</comment>
<evidence type="ECO:0000256" key="2">
    <source>
        <dbReference type="ARBA" id="ARBA00010527"/>
    </source>
</evidence>
<evidence type="ECO:0000256" key="5">
    <source>
        <dbReference type="ARBA" id="ARBA00022475"/>
    </source>
</evidence>
<dbReference type="AlphaFoldDB" id="A0A1I7G619"/>
<comment type="subunit">
    <text evidence="13">Interacts with the Sec translocase complex via SecD. Specifically interacts with transmembrane segments of nascent integral membrane proteins during membrane integration.</text>
</comment>
<dbReference type="NCBIfam" id="NF002356">
    <property type="entry name" value="PRK01318.2-3"/>
    <property type="match status" value="1"/>
</dbReference>
<feature type="transmembrane region" description="Helical" evidence="13">
    <location>
        <begin position="372"/>
        <end position="394"/>
    </location>
</feature>
<keyword evidence="7 13" id="KW-0653">Protein transport</keyword>